<evidence type="ECO:0000313" key="3">
    <source>
        <dbReference type="Proteomes" id="UP001303946"/>
    </source>
</evidence>
<organism evidence="2 3">
    <name type="scientific">Piscinibacter gummiphilus</name>
    <dbReference type="NCBI Taxonomy" id="946333"/>
    <lineage>
        <taxon>Bacteria</taxon>
        <taxon>Pseudomonadati</taxon>
        <taxon>Pseudomonadota</taxon>
        <taxon>Betaproteobacteria</taxon>
        <taxon>Burkholderiales</taxon>
        <taxon>Sphaerotilaceae</taxon>
        <taxon>Piscinibacter</taxon>
    </lineage>
</organism>
<dbReference type="InterPro" id="IPR058548">
    <property type="entry name" value="MlaB-like_STAS"/>
</dbReference>
<dbReference type="RefSeq" id="WP_316702269.1">
    <property type="nucleotide sequence ID" value="NZ_CP136336.1"/>
</dbReference>
<reference evidence="2 3" key="1">
    <citation type="submission" date="2023-10" db="EMBL/GenBank/DDBJ databases">
        <title>Bacteria for the degradation of biodegradable plastic PBAT(Polybutylene adipate terephthalate).</title>
        <authorList>
            <person name="Weon H.-Y."/>
            <person name="Yeon J."/>
        </authorList>
    </citation>
    <scope>NUCLEOTIDE SEQUENCE [LARGE SCALE GENOMIC DNA]</scope>
    <source>
        <strain evidence="2 3">SBD 7-3</strain>
    </source>
</reference>
<dbReference type="Gene3D" id="3.30.750.24">
    <property type="entry name" value="STAS domain"/>
    <property type="match status" value="1"/>
</dbReference>
<evidence type="ECO:0000313" key="2">
    <source>
        <dbReference type="EMBL" id="WOB09312.1"/>
    </source>
</evidence>
<dbReference type="Pfam" id="PF13466">
    <property type="entry name" value="STAS_2"/>
    <property type="match status" value="1"/>
</dbReference>
<dbReference type="InterPro" id="IPR036513">
    <property type="entry name" value="STAS_dom_sf"/>
</dbReference>
<dbReference type="PROSITE" id="PS50801">
    <property type="entry name" value="STAS"/>
    <property type="match status" value="1"/>
</dbReference>
<protein>
    <submittedName>
        <fullName evidence="2">STAS domain-containing protein</fullName>
    </submittedName>
</protein>
<dbReference type="InterPro" id="IPR002645">
    <property type="entry name" value="STAS_dom"/>
</dbReference>
<accession>A0ABZ0D245</accession>
<evidence type="ECO:0000259" key="1">
    <source>
        <dbReference type="PROSITE" id="PS50801"/>
    </source>
</evidence>
<feature type="domain" description="STAS" evidence="1">
    <location>
        <begin position="1"/>
        <end position="99"/>
    </location>
</feature>
<proteinExistence type="predicted"/>
<dbReference type="SUPFAM" id="SSF52091">
    <property type="entry name" value="SpoIIaa-like"/>
    <property type="match status" value="1"/>
</dbReference>
<name>A0ABZ0D245_9BURK</name>
<dbReference type="Proteomes" id="UP001303946">
    <property type="component" value="Chromosome"/>
</dbReference>
<keyword evidence="3" id="KW-1185">Reference proteome</keyword>
<sequence>MLVLPATVTLREARDAQRMLSQALQQEAQSKAHESLVMIDASGLQQFDSSALAVLLECQRLASGWGKGFAVRNAPKKLAELARLYGVDVLLMPPDDQAA</sequence>
<dbReference type="EMBL" id="CP136336">
    <property type="protein sequence ID" value="WOB09312.1"/>
    <property type="molecule type" value="Genomic_DNA"/>
</dbReference>
<gene>
    <name evidence="2" type="ORF">RXV79_04450</name>
</gene>